<dbReference type="GO" id="GO:0004519">
    <property type="term" value="F:endonuclease activity"/>
    <property type="evidence" value="ECO:0007669"/>
    <property type="project" value="UniProtKB-KW"/>
</dbReference>
<gene>
    <name evidence="3" type="ORF">ACFSUE_01010</name>
</gene>
<keyword evidence="1" id="KW-0472">Membrane</keyword>
<dbReference type="PANTHER" id="PTHR30015:SF7">
    <property type="entry name" value="TYPE IV METHYL-DIRECTED RESTRICTION ENZYME ECOKMRR"/>
    <property type="match status" value="1"/>
</dbReference>
<protein>
    <submittedName>
        <fullName evidence="3">Restriction endonuclease</fullName>
        <ecNumber evidence="3">3.1.21.-</ecNumber>
    </submittedName>
</protein>
<keyword evidence="1" id="KW-1133">Transmembrane helix</keyword>
<keyword evidence="3" id="KW-0255">Endonuclease</keyword>
<keyword evidence="3" id="KW-0378">Hydrolase</keyword>
<keyword evidence="3" id="KW-0540">Nuclease</keyword>
<dbReference type="EC" id="3.1.21.-" evidence="3"/>
<proteinExistence type="predicted"/>
<dbReference type="GO" id="GO:0016787">
    <property type="term" value="F:hydrolase activity"/>
    <property type="evidence" value="ECO:0007669"/>
    <property type="project" value="UniProtKB-KW"/>
</dbReference>
<dbReference type="PANTHER" id="PTHR30015">
    <property type="entry name" value="MRR RESTRICTION SYSTEM PROTEIN"/>
    <property type="match status" value="1"/>
</dbReference>
<dbReference type="EMBL" id="JBHUMQ010000001">
    <property type="protein sequence ID" value="MFD2692228.1"/>
    <property type="molecule type" value="Genomic_DNA"/>
</dbReference>
<evidence type="ECO:0000256" key="1">
    <source>
        <dbReference type="SAM" id="Phobius"/>
    </source>
</evidence>
<keyword evidence="1" id="KW-0812">Transmembrane</keyword>
<evidence type="ECO:0000313" key="3">
    <source>
        <dbReference type="EMBL" id="MFD2692228.1"/>
    </source>
</evidence>
<comment type="caution">
    <text evidence="3">The sequence shown here is derived from an EMBL/GenBank/DDBJ whole genome shotgun (WGS) entry which is preliminary data.</text>
</comment>
<dbReference type="Pfam" id="PF04471">
    <property type="entry name" value="Mrr_cat"/>
    <property type="match status" value="1"/>
</dbReference>
<keyword evidence="4" id="KW-1185">Reference proteome</keyword>
<feature type="transmembrane region" description="Helical" evidence="1">
    <location>
        <begin position="9"/>
        <end position="27"/>
    </location>
</feature>
<dbReference type="Gene3D" id="3.40.1350.10">
    <property type="match status" value="1"/>
</dbReference>
<dbReference type="InterPro" id="IPR052906">
    <property type="entry name" value="Type_IV_Methyl-Rstrct_Enzyme"/>
</dbReference>
<accession>A0ABW5RYP6</accession>
<dbReference type="InterPro" id="IPR007560">
    <property type="entry name" value="Restrct_endonuc_IV_Mrr"/>
</dbReference>
<feature type="transmembrane region" description="Helical" evidence="1">
    <location>
        <begin position="33"/>
        <end position="53"/>
    </location>
</feature>
<reference evidence="4" key="1">
    <citation type="journal article" date="2019" name="Int. J. Syst. Evol. Microbiol.">
        <title>The Global Catalogue of Microorganisms (GCM) 10K type strain sequencing project: providing services to taxonomists for standard genome sequencing and annotation.</title>
        <authorList>
            <consortium name="The Broad Institute Genomics Platform"/>
            <consortium name="The Broad Institute Genome Sequencing Center for Infectious Disease"/>
            <person name="Wu L."/>
            <person name="Ma J."/>
        </authorList>
    </citation>
    <scope>NUCLEOTIDE SEQUENCE [LARGE SCALE GENOMIC DNA]</scope>
    <source>
        <strain evidence="4">TISTR 2466</strain>
    </source>
</reference>
<dbReference type="SUPFAM" id="SSF52980">
    <property type="entry name" value="Restriction endonuclease-like"/>
    <property type="match status" value="1"/>
</dbReference>
<name>A0ABW5RYP6_9BACL</name>
<dbReference type="InterPro" id="IPR011856">
    <property type="entry name" value="tRNA_endonuc-like_dom_sf"/>
</dbReference>
<feature type="domain" description="Restriction endonuclease type IV Mrr" evidence="2">
    <location>
        <begin position="91"/>
        <end position="186"/>
    </location>
</feature>
<evidence type="ECO:0000259" key="2">
    <source>
        <dbReference type="Pfam" id="PF04471"/>
    </source>
</evidence>
<organism evidence="3 4">
    <name type="scientific">Sporolactobacillus shoreicorticis</name>
    <dbReference type="NCBI Taxonomy" id="1923877"/>
    <lineage>
        <taxon>Bacteria</taxon>
        <taxon>Bacillati</taxon>
        <taxon>Bacillota</taxon>
        <taxon>Bacilli</taxon>
        <taxon>Bacillales</taxon>
        <taxon>Sporolactobacillaceae</taxon>
        <taxon>Sporolactobacillus</taxon>
    </lineage>
</organism>
<sequence length="210" mass="24505">MNQKQRRSIIEAVKIVLLLAFLAYTLLNRLSLQYLIASLIIPQLVAMILSMILPKATSKKQNLQKKKSTANKISISKSRQLPDKEILKLPLHKISARELERLCYLYYKSKGYKNFETRKGSDGGIDIVYEHPRNGKTAVQIKHYLGSQKQIPVMQIRELNSSKRNYHCVYSEFITTSRFSLPARQERPVSMTFRDITWFEKEIIPWMKKS</sequence>
<dbReference type="Proteomes" id="UP001597399">
    <property type="component" value="Unassembled WGS sequence"/>
</dbReference>
<dbReference type="RefSeq" id="WP_253058677.1">
    <property type="nucleotide sequence ID" value="NZ_JAMXWM010000003.1"/>
</dbReference>
<evidence type="ECO:0000313" key="4">
    <source>
        <dbReference type="Proteomes" id="UP001597399"/>
    </source>
</evidence>
<dbReference type="InterPro" id="IPR011335">
    <property type="entry name" value="Restrct_endonuc-II-like"/>
</dbReference>